<dbReference type="Pfam" id="PF00795">
    <property type="entry name" value="CN_hydrolase"/>
    <property type="match status" value="1"/>
</dbReference>
<dbReference type="CDD" id="cd07572">
    <property type="entry name" value="nit"/>
    <property type="match status" value="1"/>
</dbReference>
<dbReference type="GeneID" id="18927722"/>
<dbReference type="EMBL" id="GL883129">
    <property type="protein sequence ID" value="EGG02697.1"/>
    <property type="molecule type" value="Genomic_DNA"/>
</dbReference>
<reference evidence="4" key="1">
    <citation type="journal article" date="2011" name="Proc. Natl. Acad. Sci. U.S.A.">
        <title>Obligate biotrophy features unraveled by the genomic analysis of rust fungi.</title>
        <authorList>
            <person name="Duplessis S."/>
            <person name="Cuomo C.A."/>
            <person name="Lin Y.-C."/>
            <person name="Aerts A."/>
            <person name="Tisserant E."/>
            <person name="Veneault-Fourrey C."/>
            <person name="Joly D.L."/>
            <person name="Hacquard S."/>
            <person name="Amselem J."/>
            <person name="Cantarel B.L."/>
            <person name="Chiu R."/>
            <person name="Coutinho P.M."/>
            <person name="Feau N."/>
            <person name="Field M."/>
            <person name="Frey P."/>
            <person name="Gelhaye E."/>
            <person name="Goldberg J."/>
            <person name="Grabherr M.G."/>
            <person name="Kodira C.D."/>
            <person name="Kohler A."/>
            <person name="Kuees U."/>
            <person name="Lindquist E.A."/>
            <person name="Lucas S.M."/>
            <person name="Mago R."/>
            <person name="Mauceli E."/>
            <person name="Morin E."/>
            <person name="Murat C."/>
            <person name="Pangilinan J.L."/>
            <person name="Park R."/>
            <person name="Pearson M."/>
            <person name="Quesneville H."/>
            <person name="Rouhier N."/>
            <person name="Sakthikumar S."/>
            <person name="Salamov A.A."/>
            <person name="Schmutz J."/>
            <person name="Selles B."/>
            <person name="Shapiro H."/>
            <person name="Tanguay P."/>
            <person name="Tuskan G.A."/>
            <person name="Henrissat B."/>
            <person name="Van de Peer Y."/>
            <person name="Rouze P."/>
            <person name="Ellis J.G."/>
            <person name="Dodds P.N."/>
            <person name="Schein J.E."/>
            <person name="Zhong S."/>
            <person name="Hamelin R.C."/>
            <person name="Grigoriev I.V."/>
            <person name="Szabo L.J."/>
            <person name="Martin F."/>
        </authorList>
    </citation>
    <scope>NUCLEOTIDE SEQUENCE [LARGE SCALE GENOMIC DNA]</scope>
    <source>
        <strain evidence="4">98AG31 / pathotype 3-4-7</strain>
    </source>
</reference>
<dbReference type="SUPFAM" id="SSF56317">
    <property type="entry name" value="Carbon-nitrogen hydrolase"/>
    <property type="match status" value="1"/>
</dbReference>
<evidence type="ECO:0000259" key="2">
    <source>
        <dbReference type="PROSITE" id="PS50263"/>
    </source>
</evidence>
<dbReference type="PANTHER" id="PTHR23088:SF30">
    <property type="entry name" value="OMEGA-AMIDASE NIT2"/>
    <property type="match status" value="1"/>
</dbReference>
<dbReference type="InterPro" id="IPR001110">
    <property type="entry name" value="UPF0012_CS"/>
</dbReference>
<dbReference type="PROSITE" id="PS01227">
    <property type="entry name" value="UPF0012"/>
    <property type="match status" value="1"/>
</dbReference>
<accession>F4RY62</accession>
<dbReference type="PANTHER" id="PTHR23088">
    <property type="entry name" value="NITRILASE-RELATED"/>
    <property type="match status" value="1"/>
</dbReference>
<keyword evidence="1" id="KW-0378">Hydrolase</keyword>
<dbReference type="KEGG" id="mlr:MELLADRAFT_38497"/>
<dbReference type="Proteomes" id="UP000001072">
    <property type="component" value="Unassembled WGS sequence"/>
</dbReference>
<dbReference type="InParanoid" id="F4RY62"/>
<dbReference type="FunCoup" id="F4RY62">
    <property type="interactions" value="280"/>
</dbReference>
<dbReference type="eggNOG" id="KOG0806">
    <property type="taxonomic scope" value="Eukaryota"/>
</dbReference>
<dbReference type="GO" id="GO:0005739">
    <property type="term" value="C:mitochondrion"/>
    <property type="evidence" value="ECO:0007669"/>
    <property type="project" value="TreeGrafter"/>
</dbReference>
<dbReference type="RefSeq" id="XP_007414099.1">
    <property type="nucleotide sequence ID" value="XM_007414037.1"/>
</dbReference>
<dbReference type="AlphaFoldDB" id="F4RY62"/>
<dbReference type="GO" id="GO:0050152">
    <property type="term" value="F:omega-amidase activity"/>
    <property type="evidence" value="ECO:0007669"/>
    <property type="project" value="TreeGrafter"/>
</dbReference>
<evidence type="ECO:0000313" key="4">
    <source>
        <dbReference type="Proteomes" id="UP000001072"/>
    </source>
</evidence>
<dbReference type="InterPro" id="IPR036526">
    <property type="entry name" value="C-N_Hydrolase_sf"/>
</dbReference>
<dbReference type="PROSITE" id="PS50263">
    <property type="entry name" value="CN_HYDROLASE"/>
    <property type="match status" value="1"/>
</dbReference>
<evidence type="ECO:0000313" key="3">
    <source>
        <dbReference type="EMBL" id="EGG02697.1"/>
    </source>
</evidence>
<dbReference type="STRING" id="747676.F4RY62"/>
<name>F4RY62_MELLP</name>
<gene>
    <name evidence="3" type="ORF">MELLADRAFT_38497</name>
</gene>
<dbReference type="InterPro" id="IPR003010">
    <property type="entry name" value="C-N_Hydrolase"/>
</dbReference>
<dbReference type="GO" id="GO:0006541">
    <property type="term" value="P:glutamine metabolic process"/>
    <property type="evidence" value="ECO:0007669"/>
    <property type="project" value="TreeGrafter"/>
</dbReference>
<proteinExistence type="predicted"/>
<dbReference type="InterPro" id="IPR045254">
    <property type="entry name" value="Nit1/2_C-N_Hydrolase"/>
</dbReference>
<dbReference type="VEuPathDB" id="FungiDB:MELLADRAFT_38497"/>
<dbReference type="Gene3D" id="3.60.110.10">
    <property type="entry name" value="Carbon-nitrogen hydrolase"/>
    <property type="match status" value="1"/>
</dbReference>
<keyword evidence="4" id="KW-1185">Reference proteome</keyword>
<dbReference type="OrthoDB" id="10250282at2759"/>
<protein>
    <recommendedName>
        <fullName evidence="2">CN hydrolase domain-containing protein</fullName>
    </recommendedName>
</protein>
<evidence type="ECO:0000256" key="1">
    <source>
        <dbReference type="ARBA" id="ARBA00022801"/>
    </source>
</evidence>
<feature type="domain" description="CN hydrolase" evidence="2">
    <location>
        <begin position="21"/>
        <end position="289"/>
    </location>
</feature>
<sequence>MSEPTGFILPKDVQDVQGSSFTTALIQLGAIGPDKSANLIHARSKINEAVQGAAIRPEVVVLPEVFNSPYGPQYFKKYAEVIGWSEGNKAPEGWDVESCQSDSVKMLSQASRENKIWLFGGSIPERCSKDPNVLYNTATVFSPEGTLVAIHRKLHLFDINIPNQITFRESETLSGGKEAVTISPSFGKIGIGICYDIRFPEMAMIAARKGCIAMIYPGAFNLTTGPLHWELLARARAVDNQIYVAVCSPARDMSSGYHAWGHSTIVNPMAQIVSTTDENESIIYGFIDVKEINKARRGLPVTVQRRFDVYPDISSLIDEI</sequence>
<dbReference type="GO" id="GO:0006528">
    <property type="term" value="P:asparagine metabolic process"/>
    <property type="evidence" value="ECO:0007669"/>
    <property type="project" value="TreeGrafter"/>
</dbReference>
<organism evidence="4">
    <name type="scientific">Melampsora larici-populina (strain 98AG31 / pathotype 3-4-7)</name>
    <name type="common">Poplar leaf rust fungus</name>
    <dbReference type="NCBI Taxonomy" id="747676"/>
    <lineage>
        <taxon>Eukaryota</taxon>
        <taxon>Fungi</taxon>
        <taxon>Dikarya</taxon>
        <taxon>Basidiomycota</taxon>
        <taxon>Pucciniomycotina</taxon>
        <taxon>Pucciniomycetes</taxon>
        <taxon>Pucciniales</taxon>
        <taxon>Melampsoraceae</taxon>
        <taxon>Melampsora</taxon>
    </lineage>
</organism>
<dbReference type="GO" id="GO:0006107">
    <property type="term" value="P:oxaloacetate metabolic process"/>
    <property type="evidence" value="ECO:0007669"/>
    <property type="project" value="TreeGrafter"/>
</dbReference>
<dbReference type="HOGENOM" id="CLU_030130_1_0_1"/>